<dbReference type="SUPFAM" id="SSF54736">
    <property type="entry name" value="ClpS-like"/>
    <property type="match status" value="1"/>
</dbReference>
<sequence>MRYSLSSCDWLVRSAASHGVDPTAIVALIEDGQPKPAARPYIHNTVGAATAEANRLAAKHKGQEFGVYVLNGTFQVPKPTYDHEWQRLAAAGQKVNAIKELRAITGLGLATAKNAVEDWAARAA</sequence>
<accession>A0A2U2DG91</accession>
<dbReference type="Gene3D" id="3.30.1390.10">
    <property type="match status" value="1"/>
</dbReference>
<evidence type="ECO:0000313" key="3">
    <source>
        <dbReference type="Proteomes" id="UP000245252"/>
    </source>
</evidence>
<reference evidence="2 3" key="1">
    <citation type="submission" date="2018-05" db="EMBL/GenBank/DDBJ databases">
        <title>The draft genome of strain NS-104.</title>
        <authorList>
            <person name="Hang P."/>
            <person name="Jiang J."/>
        </authorList>
    </citation>
    <scope>NUCLEOTIDE SEQUENCE [LARGE SCALE GENOMIC DNA]</scope>
    <source>
        <strain evidence="2 3">NS-104</strain>
    </source>
</reference>
<dbReference type="GO" id="GO:0003735">
    <property type="term" value="F:structural constituent of ribosome"/>
    <property type="evidence" value="ECO:0007669"/>
    <property type="project" value="InterPro"/>
</dbReference>
<feature type="domain" description="Large ribosomal subunit protein bL12 C-terminal" evidence="1">
    <location>
        <begin position="91"/>
        <end position="118"/>
    </location>
</feature>
<evidence type="ECO:0000313" key="2">
    <source>
        <dbReference type="EMBL" id="PWE52337.1"/>
    </source>
</evidence>
<dbReference type="InterPro" id="IPR014719">
    <property type="entry name" value="Ribosomal_bL12_C/ClpS-like"/>
</dbReference>
<comment type="caution">
    <text evidence="2">The sequence shown here is derived from an EMBL/GenBank/DDBJ whole genome shotgun (WGS) entry which is preliminary data.</text>
</comment>
<dbReference type="AlphaFoldDB" id="A0A2U2DG91"/>
<dbReference type="GO" id="GO:0006412">
    <property type="term" value="P:translation"/>
    <property type="evidence" value="ECO:0007669"/>
    <property type="project" value="InterPro"/>
</dbReference>
<dbReference type="OrthoDB" id="8410940at2"/>
<keyword evidence="3" id="KW-1185">Reference proteome</keyword>
<protein>
    <recommendedName>
        <fullName evidence="1">Large ribosomal subunit protein bL12 C-terminal domain-containing protein</fullName>
    </recommendedName>
</protein>
<proteinExistence type="predicted"/>
<dbReference type="Proteomes" id="UP000245252">
    <property type="component" value="Unassembled WGS sequence"/>
</dbReference>
<dbReference type="Pfam" id="PF00542">
    <property type="entry name" value="Ribosomal_L12"/>
    <property type="match status" value="1"/>
</dbReference>
<dbReference type="InterPro" id="IPR013823">
    <property type="entry name" value="Ribosomal_bL12_C"/>
</dbReference>
<dbReference type="EMBL" id="QFBC01000028">
    <property type="protein sequence ID" value="PWE52337.1"/>
    <property type="molecule type" value="Genomic_DNA"/>
</dbReference>
<gene>
    <name evidence="2" type="ORF">DEM27_31790</name>
</gene>
<evidence type="ECO:0000259" key="1">
    <source>
        <dbReference type="Pfam" id="PF00542"/>
    </source>
</evidence>
<organism evidence="2 3">
    <name type="scientific">Metarhizobium album</name>
    <dbReference type="NCBI Taxonomy" id="2182425"/>
    <lineage>
        <taxon>Bacteria</taxon>
        <taxon>Pseudomonadati</taxon>
        <taxon>Pseudomonadota</taxon>
        <taxon>Alphaproteobacteria</taxon>
        <taxon>Hyphomicrobiales</taxon>
        <taxon>Rhizobiaceae</taxon>
        <taxon>Metarhizobium</taxon>
    </lineage>
</organism>
<name>A0A2U2DG91_9HYPH</name>